<evidence type="ECO:0000313" key="3">
    <source>
        <dbReference type="EMBL" id="SUZ65260.1"/>
    </source>
</evidence>
<dbReference type="GO" id="GO:0005737">
    <property type="term" value="C:cytoplasm"/>
    <property type="evidence" value="ECO:0007669"/>
    <property type="project" value="TreeGrafter"/>
</dbReference>
<dbReference type="SUPFAM" id="SSF55681">
    <property type="entry name" value="Class II aaRS and biotin synthetases"/>
    <property type="match status" value="1"/>
</dbReference>
<gene>
    <name evidence="3" type="ORF">METZ01_LOCUS18114</name>
</gene>
<evidence type="ECO:0000256" key="1">
    <source>
        <dbReference type="ARBA" id="ARBA00022598"/>
    </source>
</evidence>
<feature type="domain" description="BPL/LPL catalytic" evidence="2">
    <location>
        <begin position="6"/>
        <end position="192"/>
    </location>
</feature>
<protein>
    <recommendedName>
        <fullName evidence="2">BPL/LPL catalytic domain-containing protein</fullName>
    </recommendedName>
</protein>
<dbReference type="EMBL" id="UINC01000954">
    <property type="protein sequence ID" value="SUZ65260.1"/>
    <property type="molecule type" value="Genomic_DNA"/>
</dbReference>
<accession>A0A381PEA9</accession>
<dbReference type="PROSITE" id="PS51733">
    <property type="entry name" value="BPL_LPL_CATALYTIC"/>
    <property type="match status" value="1"/>
</dbReference>
<dbReference type="InterPro" id="IPR003142">
    <property type="entry name" value="BPL_C"/>
</dbReference>
<dbReference type="InterPro" id="IPR004143">
    <property type="entry name" value="BPL_LPL_catalytic"/>
</dbReference>
<dbReference type="Pfam" id="PF02237">
    <property type="entry name" value="BPL_C"/>
    <property type="match status" value="1"/>
</dbReference>
<dbReference type="AlphaFoldDB" id="A0A381PEA9"/>
<name>A0A381PEA9_9ZZZZ</name>
<dbReference type="Gene3D" id="3.30.930.10">
    <property type="entry name" value="Bira Bifunctional Protein, Domain 2"/>
    <property type="match status" value="1"/>
</dbReference>
<dbReference type="Pfam" id="PF03099">
    <property type="entry name" value="BPL_LplA_LipB"/>
    <property type="match status" value="1"/>
</dbReference>
<dbReference type="PANTHER" id="PTHR12835:SF5">
    <property type="entry name" value="BIOTIN--PROTEIN LIGASE"/>
    <property type="match status" value="1"/>
</dbReference>
<dbReference type="Gene3D" id="2.30.30.100">
    <property type="match status" value="1"/>
</dbReference>
<dbReference type="PANTHER" id="PTHR12835">
    <property type="entry name" value="BIOTIN PROTEIN LIGASE"/>
    <property type="match status" value="1"/>
</dbReference>
<dbReference type="NCBIfam" id="TIGR00121">
    <property type="entry name" value="birA_ligase"/>
    <property type="match status" value="1"/>
</dbReference>
<dbReference type="CDD" id="cd16442">
    <property type="entry name" value="BPL"/>
    <property type="match status" value="1"/>
</dbReference>
<dbReference type="InterPro" id="IPR045864">
    <property type="entry name" value="aa-tRNA-synth_II/BPL/LPL"/>
</dbReference>
<reference evidence="3" key="1">
    <citation type="submission" date="2018-05" db="EMBL/GenBank/DDBJ databases">
        <authorList>
            <person name="Lanie J.A."/>
            <person name="Ng W.-L."/>
            <person name="Kazmierczak K.M."/>
            <person name="Andrzejewski T.M."/>
            <person name="Davidsen T.M."/>
            <person name="Wayne K.J."/>
            <person name="Tettelin H."/>
            <person name="Glass J.I."/>
            <person name="Rusch D."/>
            <person name="Podicherti R."/>
            <person name="Tsui H.-C.T."/>
            <person name="Winkler M.E."/>
        </authorList>
    </citation>
    <scope>NUCLEOTIDE SEQUENCE</scope>
</reference>
<organism evidence="3">
    <name type="scientific">marine metagenome</name>
    <dbReference type="NCBI Taxonomy" id="408172"/>
    <lineage>
        <taxon>unclassified sequences</taxon>
        <taxon>metagenomes</taxon>
        <taxon>ecological metagenomes</taxon>
    </lineage>
</organism>
<feature type="non-terminal residue" evidence="3">
    <location>
        <position position="1"/>
    </location>
</feature>
<dbReference type="GO" id="GO:0004077">
    <property type="term" value="F:biotin--[biotin carboxyl-carrier protein] ligase activity"/>
    <property type="evidence" value="ECO:0007669"/>
    <property type="project" value="InterPro"/>
</dbReference>
<keyword evidence="1" id="KW-0436">Ligase</keyword>
<dbReference type="InterPro" id="IPR004408">
    <property type="entry name" value="Biotin_CoA_COase_ligase"/>
</dbReference>
<evidence type="ECO:0000259" key="2">
    <source>
        <dbReference type="PROSITE" id="PS51733"/>
    </source>
</evidence>
<sequence length="260" mass="27890">VLNHWQGRPVSEWAEIWGIPSLEIYRCVSSTNDRLIDLTEAEPASFSVVIADEQTAGRGRAGSKWYSPDGAGLLMSVLLPALPAPQPFAPLIVGIAVARAIEVLADGFSTQIKWPNDVFLEGGKVAGILCESAGKWIVTGIGVNIRTPVAGFPPEFTGLTSSLEETCQLTLAPSYVAEALISELHKVKPVFDDPMYLDQLPSGLYEELLSRDALFGSEVTTEQEGGGVARGIDERGALILEREDSSRVRVVSGSVTLIEP</sequence>
<proteinExistence type="predicted"/>